<dbReference type="GeneTree" id="ENSGT01150000286992"/>
<dbReference type="GO" id="GO:0005525">
    <property type="term" value="F:GTP binding"/>
    <property type="evidence" value="ECO:0007669"/>
    <property type="project" value="UniProtKB-KW"/>
</dbReference>
<keyword evidence="7" id="KW-1185">Reference proteome</keyword>
<feature type="domain" description="AIG1-type G" evidence="5">
    <location>
        <begin position="4"/>
        <end position="213"/>
    </location>
</feature>
<reference evidence="6" key="3">
    <citation type="submission" date="2025-09" db="UniProtKB">
        <authorList>
            <consortium name="Ensembl"/>
        </authorList>
    </citation>
    <scope>IDENTIFICATION</scope>
</reference>
<evidence type="ECO:0000256" key="3">
    <source>
        <dbReference type="ARBA" id="ARBA00023134"/>
    </source>
</evidence>
<keyword evidence="2" id="KW-0547">Nucleotide-binding</keyword>
<evidence type="ECO:0000256" key="4">
    <source>
        <dbReference type="SAM" id="Phobius"/>
    </source>
</evidence>
<reference evidence="6 7" key="1">
    <citation type="submission" date="2020-02" db="EMBL/GenBank/DDBJ databases">
        <title>Esox lucius (northern pike) genome, fEsoLuc1, primary haplotype.</title>
        <authorList>
            <person name="Myers G."/>
            <person name="Karagic N."/>
            <person name="Meyer A."/>
            <person name="Pippel M."/>
            <person name="Reichard M."/>
            <person name="Winkler S."/>
            <person name="Tracey A."/>
            <person name="Sims Y."/>
            <person name="Howe K."/>
            <person name="Rhie A."/>
            <person name="Formenti G."/>
            <person name="Durbin R."/>
            <person name="Fedrigo O."/>
            <person name="Jarvis E.D."/>
        </authorList>
    </citation>
    <scope>NUCLEOTIDE SEQUENCE [LARGE SCALE GENOMIC DNA]</scope>
</reference>
<dbReference type="PANTHER" id="PTHR10903:SF62">
    <property type="entry name" value="GTPASE IMAP FAMILY MEMBER 4-LIKE-RELATED"/>
    <property type="match status" value="1"/>
</dbReference>
<accession>A0AAY5KAJ3</accession>
<proteinExistence type="inferred from homology"/>
<sequence>MEDSNQMRIVLLGKTGWGKSSAGNTIFGKKQFKVDHSGNSGTHKSKAKTKSINGREITVVDTPGFFDNVVHDENLKSELVKCIVQCAPGPHAFLVVLRLEKYTALEEEVIKKIDEYFSPEAFKYAIVLFTHGDQLPEGTTIQDFVETNKKLKDLVDKCGGRCHVIDNKYWDNGHPDPYRNNQHQVSELLNTIEKMVRENGGRCYTNEMLQAAERLIQEEMERNRMETNGQMLEEQLRKSATQSVSKRLVIYLAGATTGAVLGAFLGAVGVSLIVYSVLTGSGKVLKALTNAAALKTASGGAAAAGGAAGGTAAAGGAAAAAGAAGGTAAAGGAAGGAAAGGGAATAGGAAAATGSVVSFATYAAVTPVILGGVAGLLVGGAAADEAETVSEAIDKSSEAVFEMADKVMKMIYKNK</sequence>
<dbReference type="FunFam" id="3.40.50.300:FF:000366">
    <property type="entry name" value="GTPase, IMAP family member 2"/>
    <property type="match status" value="1"/>
</dbReference>
<evidence type="ECO:0000256" key="1">
    <source>
        <dbReference type="ARBA" id="ARBA00008535"/>
    </source>
</evidence>
<dbReference type="PANTHER" id="PTHR10903">
    <property type="entry name" value="GTPASE, IMAP FAMILY MEMBER-RELATED"/>
    <property type="match status" value="1"/>
</dbReference>
<evidence type="ECO:0000259" key="5">
    <source>
        <dbReference type="PROSITE" id="PS51720"/>
    </source>
</evidence>
<dbReference type="InterPro" id="IPR027417">
    <property type="entry name" value="P-loop_NTPase"/>
</dbReference>
<feature type="transmembrane region" description="Helical" evidence="4">
    <location>
        <begin position="248"/>
        <end position="278"/>
    </location>
</feature>
<keyword evidence="4" id="KW-0812">Transmembrane</keyword>
<evidence type="ECO:0000313" key="6">
    <source>
        <dbReference type="Ensembl" id="ENSELUP00000085781.1"/>
    </source>
</evidence>
<dbReference type="Gene3D" id="3.40.50.300">
    <property type="entry name" value="P-loop containing nucleotide triphosphate hydrolases"/>
    <property type="match status" value="1"/>
</dbReference>
<dbReference type="Ensembl" id="ENSELUT00000109738.1">
    <property type="protein sequence ID" value="ENSELUP00000085781.1"/>
    <property type="gene ID" value="ENSELUG00000045613.1"/>
</dbReference>
<keyword evidence="3" id="KW-0342">GTP-binding</keyword>
<evidence type="ECO:0000313" key="7">
    <source>
        <dbReference type="Proteomes" id="UP000265140"/>
    </source>
</evidence>
<evidence type="ECO:0000256" key="2">
    <source>
        <dbReference type="ARBA" id="ARBA00022741"/>
    </source>
</evidence>
<name>A0AAY5KAJ3_ESOLU</name>
<protein>
    <recommendedName>
        <fullName evidence="5">AIG1-type G domain-containing protein</fullName>
    </recommendedName>
</protein>
<dbReference type="PROSITE" id="PS51720">
    <property type="entry name" value="G_AIG1"/>
    <property type="match status" value="1"/>
</dbReference>
<keyword evidence="4" id="KW-0472">Membrane</keyword>
<dbReference type="SUPFAM" id="SSF52540">
    <property type="entry name" value="P-loop containing nucleoside triphosphate hydrolases"/>
    <property type="match status" value="1"/>
</dbReference>
<organism evidence="6 7">
    <name type="scientific">Esox lucius</name>
    <name type="common">Northern pike</name>
    <dbReference type="NCBI Taxonomy" id="8010"/>
    <lineage>
        <taxon>Eukaryota</taxon>
        <taxon>Metazoa</taxon>
        <taxon>Chordata</taxon>
        <taxon>Craniata</taxon>
        <taxon>Vertebrata</taxon>
        <taxon>Euteleostomi</taxon>
        <taxon>Actinopterygii</taxon>
        <taxon>Neopterygii</taxon>
        <taxon>Teleostei</taxon>
        <taxon>Protacanthopterygii</taxon>
        <taxon>Esociformes</taxon>
        <taxon>Esocidae</taxon>
        <taxon>Esox</taxon>
    </lineage>
</organism>
<dbReference type="InterPro" id="IPR006703">
    <property type="entry name" value="G_AIG1"/>
</dbReference>
<dbReference type="Proteomes" id="UP000265140">
    <property type="component" value="Chromosome 24"/>
</dbReference>
<keyword evidence="4" id="KW-1133">Transmembrane helix</keyword>
<dbReference type="CDD" id="cd01852">
    <property type="entry name" value="AIG1"/>
    <property type="match status" value="1"/>
</dbReference>
<dbReference type="InterPro" id="IPR045058">
    <property type="entry name" value="GIMA/IAN/Toc"/>
</dbReference>
<dbReference type="AlphaFoldDB" id="A0AAY5KAJ3"/>
<reference evidence="6" key="2">
    <citation type="submission" date="2025-08" db="UniProtKB">
        <authorList>
            <consortium name="Ensembl"/>
        </authorList>
    </citation>
    <scope>IDENTIFICATION</scope>
</reference>
<dbReference type="Pfam" id="PF04548">
    <property type="entry name" value="AIG1"/>
    <property type="match status" value="1"/>
</dbReference>
<comment type="similarity">
    <text evidence="1">Belongs to the TRAFAC class TrmE-Era-EngA-EngB-Septin-like GTPase superfamily. AIG1/Toc34/Toc159-like paraseptin GTPase family. IAN subfamily.</text>
</comment>